<sequence length="343" mass="37801">MIKTLVVEDSGLMRILITDILKSDKSISEVQTANNGFEAMQKVRSYQPDVIVTDMVMPEYDGLYLVKEVMKDSPKPIIVLSSLDRTNAQIFDALKYGAFEFVDKPKNGEGFKTNGYYPLVDLVKEAAKINVQSLITKSIRRNNLAHTFQEKLNYDIVVIGSSTGGPGAIECLLEGFPANFPVPIVIAQHMPERFIESFAVRINGYTPLNVSIPRKGQPLEPGHIYIAPGTKNIMINRSPISNTPLFSFTSRHYKEFNNPSVDCLFESVSETYKERALCVVLTGMGKDGTQGLSKIKANKGYAIVQDEKSSVVFGMPKAALDAGLVDNVVPIKEMAGFITSCLC</sequence>
<dbReference type="GO" id="GO:0050568">
    <property type="term" value="F:protein-glutamine glutaminase activity"/>
    <property type="evidence" value="ECO:0007669"/>
    <property type="project" value="UniProtKB-UniRule"/>
</dbReference>
<evidence type="ECO:0000256" key="6">
    <source>
        <dbReference type="PROSITE-ProRule" id="PRU00050"/>
    </source>
</evidence>
<gene>
    <name evidence="5 10" type="primary">cheB</name>
    <name evidence="10" type="ORF">JR347_00380</name>
</gene>
<organism evidence="10 11">
    <name type="scientific">Fulvivirga lutea</name>
    <dbReference type="NCBI Taxonomy" id="2810512"/>
    <lineage>
        <taxon>Bacteria</taxon>
        <taxon>Pseudomonadati</taxon>
        <taxon>Bacteroidota</taxon>
        <taxon>Cytophagia</taxon>
        <taxon>Cytophagales</taxon>
        <taxon>Fulvivirgaceae</taxon>
        <taxon>Fulvivirga</taxon>
    </lineage>
</organism>
<comment type="function">
    <text evidence="5">Involved in chemotaxis. Part of a chemotaxis signal transduction system that modulates chemotaxis in response to various stimuli. Catalyzes the demethylation of specific methylglutamate residues introduced into the chemoreceptors (methyl-accepting chemotaxis proteins or MCP) by CheR. Also mediates the irreversible deamidation of specific glutamine residues to glutamic acid.</text>
</comment>
<feature type="active site" evidence="5 6">
    <location>
        <position position="162"/>
    </location>
</feature>
<dbReference type="SUPFAM" id="SSF52738">
    <property type="entry name" value="Methylesterase CheB, C-terminal domain"/>
    <property type="match status" value="1"/>
</dbReference>
<dbReference type="EC" id="3.5.1.44" evidence="5"/>
<accession>A0A974WGR8</accession>
<comment type="subcellular location">
    <subcellularLocation>
        <location evidence="5">Cytoplasm</location>
    </subcellularLocation>
</comment>
<dbReference type="PIRSF" id="PIRSF000876">
    <property type="entry name" value="RR_chemtxs_CheB"/>
    <property type="match status" value="1"/>
</dbReference>
<dbReference type="InterPro" id="IPR008248">
    <property type="entry name" value="CheB-like"/>
</dbReference>
<keyword evidence="1 5" id="KW-0963">Cytoplasm</keyword>
<dbReference type="InterPro" id="IPR011006">
    <property type="entry name" value="CheY-like_superfamily"/>
</dbReference>
<dbReference type="RefSeq" id="WP_205722089.1">
    <property type="nucleotide sequence ID" value="NZ_CP070608.1"/>
</dbReference>
<dbReference type="PANTHER" id="PTHR42872:SF6">
    <property type="entry name" value="PROTEIN-GLUTAMATE METHYLESTERASE_PROTEIN-GLUTAMINE GLUTAMINASE"/>
    <property type="match status" value="1"/>
</dbReference>
<evidence type="ECO:0000313" key="10">
    <source>
        <dbReference type="EMBL" id="QSE97579.1"/>
    </source>
</evidence>
<comment type="catalytic activity">
    <reaction evidence="4 5">
        <text>[protein]-L-glutamate 5-O-methyl ester + H2O = L-glutamyl-[protein] + methanol + H(+)</text>
        <dbReference type="Rhea" id="RHEA:23236"/>
        <dbReference type="Rhea" id="RHEA-COMP:10208"/>
        <dbReference type="Rhea" id="RHEA-COMP:10311"/>
        <dbReference type="ChEBI" id="CHEBI:15377"/>
        <dbReference type="ChEBI" id="CHEBI:15378"/>
        <dbReference type="ChEBI" id="CHEBI:17790"/>
        <dbReference type="ChEBI" id="CHEBI:29973"/>
        <dbReference type="ChEBI" id="CHEBI:82795"/>
        <dbReference type="EC" id="3.1.1.61"/>
    </reaction>
</comment>
<evidence type="ECO:0000259" key="8">
    <source>
        <dbReference type="PROSITE" id="PS50110"/>
    </source>
</evidence>
<proteinExistence type="inferred from homology"/>
<dbReference type="GO" id="GO:0005737">
    <property type="term" value="C:cytoplasm"/>
    <property type="evidence" value="ECO:0007669"/>
    <property type="project" value="UniProtKB-SubCell"/>
</dbReference>
<dbReference type="PANTHER" id="PTHR42872">
    <property type="entry name" value="PROTEIN-GLUTAMATE METHYLESTERASE/PROTEIN-GLUTAMINE GLUTAMINASE"/>
    <property type="match status" value="1"/>
</dbReference>
<name>A0A974WGR8_9BACT</name>
<dbReference type="EMBL" id="CP070608">
    <property type="protein sequence ID" value="QSE97579.1"/>
    <property type="molecule type" value="Genomic_DNA"/>
</dbReference>
<protein>
    <recommendedName>
        <fullName evidence="5">Protein-glutamate methylesterase/protein-glutamine glutaminase</fullName>
        <ecNumber evidence="5">3.1.1.61</ecNumber>
        <ecNumber evidence="5">3.5.1.44</ecNumber>
    </recommendedName>
</protein>
<feature type="modified residue" description="4-aspartylphosphate" evidence="5 7">
    <location>
        <position position="54"/>
    </location>
</feature>
<evidence type="ECO:0000256" key="5">
    <source>
        <dbReference type="HAMAP-Rule" id="MF_00099"/>
    </source>
</evidence>
<feature type="active site" evidence="5 6">
    <location>
        <position position="189"/>
    </location>
</feature>
<dbReference type="PROSITE" id="PS50110">
    <property type="entry name" value="RESPONSE_REGULATORY"/>
    <property type="match status" value="1"/>
</dbReference>
<feature type="domain" description="CheB-type methylesterase" evidence="9">
    <location>
        <begin position="150"/>
        <end position="343"/>
    </location>
</feature>
<evidence type="ECO:0000256" key="1">
    <source>
        <dbReference type="ARBA" id="ARBA00022490"/>
    </source>
</evidence>
<dbReference type="InterPro" id="IPR000673">
    <property type="entry name" value="Sig_transdc_resp-reg_Me-estase"/>
</dbReference>
<keyword evidence="2 5" id="KW-0145">Chemotaxis</keyword>
<keyword evidence="10" id="KW-0489">Methyltransferase</keyword>
<dbReference type="NCBIfam" id="NF001965">
    <property type="entry name" value="PRK00742.1"/>
    <property type="match status" value="1"/>
</dbReference>
<dbReference type="SMART" id="SM00448">
    <property type="entry name" value="REC"/>
    <property type="match status" value="1"/>
</dbReference>
<dbReference type="GO" id="GO:0008168">
    <property type="term" value="F:methyltransferase activity"/>
    <property type="evidence" value="ECO:0007669"/>
    <property type="project" value="UniProtKB-KW"/>
</dbReference>
<dbReference type="GO" id="GO:0000156">
    <property type="term" value="F:phosphorelay response regulator activity"/>
    <property type="evidence" value="ECO:0007669"/>
    <property type="project" value="InterPro"/>
</dbReference>
<comment type="domain">
    <text evidence="5">Contains a C-terminal catalytic domain, and an N-terminal region which modulates catalytic activity.</text>
</comment>
<keyword evidence="5 7" id="KW-0597">Phosphoprotein</keyword>
<dbReference type="CDD" id="cd17541">
    <property type="entry name" value="REC_CheB-like"/>
    <property type="match status" value="1"/>
</dbReference>
<dbReference type="Proteomes" id="UP000662783">
    <property type="component" value="Chromosome"/>
</dbReference>
<dbReference type="Pfam" id="PF00072">
    <property type="entry name" value="Response_reg"/>
    <property type="match status" value="1"/>
</dbReference>
<comment type="PTM">
    <text evidence="5">Phosphorylated by CheA. Phosphorylation of the N-terminal regulatory domain activates the methylesterase activity.</text>
</comment>
<dbReference type="PROSITE" id="PS50122">
    <property type="entry name" value="CHEB"/>
    <property type="match status" value="1"/>
</dbReference>
<dbReference type="GO" id="GO:0008984">
    <property type="term" value="F:protein-glutamate methylesterase activity"/>
    <property type="evidence" value="ECO:0007669"/>
    <property type="project" value="UniProtKB-UniRule"/>
</dbReference>
<feature type="active site" evidence="5 6">
    <location>
        <position position="287"/>
    </location>
</feature>
<reference evidence="10" key="1">
    <citation type="submission" date="2021-02" db="EMBL/GenBank/DDBJ databases">
        <title>Fulvivirga sp. S481 isolated from sea water.</title>
        <authorList>
            <person name="Bae S.S."/>
            <person name="Baek K."/>
        </authorList>
    </citation>
    <scope>NUCLEOTIDE SEQUENCE</scope>
    <source>
        <strain evidence="10">S481</strain>
    </source>
</reference>
<dbReference type="EC" id="3.1.1.61" evidence="5"/>
<comment type="catalytic activity">
    <reaction evidence="5">
        <text>L-glutaminyl-[protein] + H2O = L-glutamyl-[protein] + NH4(+)</text>
        <dbReference type="Rhea" id="RHEA:16441"/>
        <dbReference type="Rhea" id="RHEA-COMP:10207"/>
        <dbReference type="Rhea" id="RHEA-COMP:10208"/>
        <dbReference type="ChEBI" id="CHEBI:15377"/>
        <dbReference type="ChEBI" id="CHEBI:28938"/>
        <dbReference type="ChEBI" id="CHEBI:29973"/>
        <dbReference type="ChEBI" id="CHEBI:30011"/>
        <dbReference type="EC" id="3.5.1.44"/>
    </reaction>
</comment>
<keyword evidence="3 5" id="KW-0378">Hydrolase</keyword>
<dbReference type="Pfam" id="PF01339">
    <property type="entry name" value="CheB_methylest"/>
    <property type="match status" value="1"/>
</dbReference>
<evidence type="ECO:0000256" key="3">
    <source>
        <dbReference type="ARBA" id="ARBA00022801"/>
    </source>
</evidence>
<feature type="domain" description="Response regulatory" evidence="8">
    <location>
        <begin position="3"/>
        <end position="119"/>
    </location>
</feature>
<dbReference type="Gene3D" id="3.40.50.180">
    <property type="entry name" value="Methylesterase CheB, C-terminal domain"/>
    <property type="match status" value="1"/>
</dbReference>
<dbReference type="AlphaFoldDB" id="A0A974WGR8"/>
<dbReference type="Gene3D" id="3.40.50.2300">
    <property type="match status" value="1"/>
</dbReference>
<dbReference type="GO" id="GO:0006935">
    <property type="term" value="P:chemotaxis"/>
    <property type="evidence" value="ECO:0007669"/>
    <property type="project" value="UniProtKB-UniRule"/>
</dbReference>
<dbReference type="CDD" id="cd16432">
    <property type="entry name" value="CheB_Rec"/>
    <property type="match status" value="1"/>
</dbReference>
<evidence type="ECO:0000259" key="9">
    <source>
        <dbReference type="PROSITE" id="PS50122"/>
    </source>
</evidence>
<dbReference type="SUPFAM" id="SSF52172">
    <property type="entry name" value="CheY-like"/>
    <property type="match status" value="1"/>
</dbReference>
<dbReference type="InterPro" id="IPR001789">
    <property type="entry name" value="Sig_transdc_resp-reg_receiver"/>
</dbReference>
<evidence type="ECO:0000256" key="2">
    <source>
        <dbReference type="ARBA" id="ARBA00022500"/>
    </source>
</evidence>
<comment type="similarity">
    <text evidence="5">Belongs to the CheB family.</text>
</comment>
<dbReference type="HAMAP" id="MF_00099">
    <property type="entry name" value="CheB_chemtxs"/>
    <property type="match status" value="1"/>
</dbReference>
<dbReference type="KEGG" id="fuv:JR347_00380"/>
<dbReference type="GO" id="GO:0032259">
    <property type="term" value="P:methylation"/>
    <property type="evidence" value="ECO:0007669"/>
    <property type="project" value="UniProtKB-KW"/>
</dbReference>
<dbReference type="InterPro" id="IPR035909">
    <property type="entry name" value="CheB_C"/>
</dbReference>
<evidence type="ECO:0000256" key="7">
    <source>
        <dbReference type="PROSITE-ProRule" id="PRU00169"/>
    </source>
</evidence>
<evidence type="ECO:0000313" key="11">
    <source>
        <dbReference type="Proteomes" id="UP000662783"/>
    </source>
</evidence>
<evidence type="ECO:0000256" key="4">
    <source>
        <dbReference type="ARBA" id="ARBA00048267"/>
    </source>
</evidence>
<keyword evidence="11" id="KW-1185">Reference proteome</keyword>
<keyword evidence="10" id="KW-0808">Transferase</keyword>